<dbReference type="EMBL" id="JH688309">
    <property type="protein sequence ID" value="EJD33307.1"/>
    <property type="molecule type" value="Genomic_DNA"/>
</dbReference>
<name>J0D3P3_AURST</name>
<feature type="compositionally biased region" description="Basic and acidic residues" evidence="1">
    <location>
        <begin position="434"/>
        <end position="448"/>
    </location>
</feature>
<organism evidence="2 3">
    <name type="scientific">Auricularia subglabra (strain TFB-10046 / SS5)</name>
    <name type="common">White-rot fungus</name>
    <name type="synonym">Auricularia delicata (strain TFB10046)</name>
    <dbReference type="NCBI Taxonomy" id="717982"/>
    <lineage>
        <taxon>Eukaryota</taxon>
        <taxon>Fungi</taxon>
        <taxon>Dikarya</taxon>
        <taxon>Basidiomycota</taxon>
        <taxon>Agaricomycotina</taxon>
        <taxon>Agaricomycetes</taxon>
        <taxon>Auriculariales</taxon>
        <taxon>Auriculariaceae</taxon>
        <taxon>Auricularia</taxon>
    </lineage>
</organism>
<feature type="compositionally biased region" description="Polar residues" evidence="1">
    <location>
        <begin position="166"/>
        <end position="184"/>
    </location>
</feature>
<evidence type="ECO:0000313" key="2">
    <source>
        <dbReference type="EMBL" id="EJD33307.1"/>
    </source>
</evidence>
<feature type="region of interest" description="Disordered" evidence="1">
    <location>
        <begin position="589"/>
        <end position="608"/>
    </location>
</feature>
<dbReference type="InParanoid" id="J0D3P3"/>
<feature type="compositionally biased region" description="Polar residues" evidence="1">
    <location>
        <begin position="244"/>
        <end position="253"/>
    </location>
</feature>
<protein>
    <submittedName>
        <fullName evidence="2">Uncharacterized protein</fullName>
    </submittedName>
</protein>
<keyword evidence="3" id="KW-1185">Reference proteome</keyword>
<gene>
    <name evidence="2" type="ORF">AURDEDRAFT_177618</name>
</gene>
<proteinExistence type="predicted"/>
<feature type="compositionally biased region" description="Basic and acidic residues" evidence="1">
    <location>
        <begin position="596"/>
        <end position="608"/>
    </location>
</feature>
<dbReference type="OMA" id="HMGENTP"/>
<feature type="compositionally biased region" description="Acidic residues" evidence="1">
    <location>
        <begin position="274"/>
        <end position="284"/>
    </location>
</feature>
<feature type="compositionally biased region" description="Polar residues" evidence="1">
    <location>
        <begin position="33"/>
        <end position="47"/>
    </location>
</feature>
<evidence type="ECO:0000313" key="3">
    <source>
        <dbReference type="Proteomes" id="UP000006514"/>
    </source>
</evidence>
<feature type="compositionally biased region" description="Basic and acidic residues" evidence="1">
    <location>
        <begin position="226"/>
        <end position="240"/>
    </location>
</feature>
<dbReference type="AlphaFoldDB" id="J0D3P3"/>
<feature type="compositionally biased region" description="Acidic residues" evidence="1">
    <location>
        <begin position="110"/>
        <end position="161"/>
    </location>
</feature>
<reference evidence="3" key="1">
    <citation type="journal article" date="2012" name="Science">
        <title>The Paleozoic origin of enzymatic lignin decomposition reconstructed from 31 fungal genomes.</title>
        <authorList>
            <person name="Floudas D."/>
            <person name="Binder M."/>
            <person name="Riley R."/>
            <person name="Barry K."/>
            <person name="Blanchette R.A."/>
            <person name="Henrissat B."/>
            <person name="Martinez A.T."/>
            <person name="Otillar R."/>
            <person name="Spatafora J.W."/>
            <person name="Yadav J.S."/>
            <person name="Aerts A."/>
            <person name="Benoit I."/>
            <person name="Boyd A."/>
            <person name="Carlson A."/>
            <person name="Copeland A."/>
            <person name="Coutinho P.M."/>
            <person name="de Vries R.P."/>
            <person name="Ferreira P."/>
            <person name="Findley K."/>
            <person name="Foster B."/>
            <person name="Gaskell J."/>
            <person name="Glotzer D."/>
            <person name="Gorecki P."/>
            <person name="Heitman J."/>
            <person name="Hesse C."/>
            <person name="Hori C."/>
            <person name="Igarashi K."/>
            <person name="Jurgens J.A."/>
            <person name="Kallen N."/>
            <person name="Kersten P."/>
            <person name="Kohler A."/>
            <person name="Kuees U."/>
            <person name="Kumar T.K.A."/>
            <person name="Kuo A."/>
            <person name="LaButti K."/>
            <person name="Larrondo L.F."/>
            <person name="Lindquist E."/>
            <person name="Ling A."/>
            <person name="Lombard V."/>
            <person name="Lucas S."/>
            <person name="Lundell T."/>
            <person name="Martin R."/>
            <person name="McLaughlin D.J."/>
            <person name="Morgenstern I."/>
            <person name="Morin E."/>
            <person name="Murat C."/>
            <person name="Nagy L.G."/>
            <person name="Nolan M."/>
            <person name="Ohm R.A."/>
            <person name="Patyshakuliyeva A."/>
            <person name="Rokas A."/>
            <person name="Ruiz-Duenas F.J."/>
            <person name="Sabat G."/>
            <person name="Salamov A."/>
            <person name="Samejima M."/>
            <person name="Schmutz J."/>
            <person name="Slot J.C."/>
            <person name="St John F."/>
            <person name="Stenlid J."/>
            <person name="Sun H."/>
            <person name="Sun S."/>
            <person name="Syed K."/>
            <person name="Tsang A."/>
            <person name="Wiebenga A."/>
            <person name="Young D."/>
            <person name="Pisabarro A."/>
            <person name="Eastwood D.C."/>
            <person name="Martin F."/>
            <person name="Cullen D."/>
            <person name="Grigoriev I.V."/>
            <person name="Hibbett D.S."/>
        </authorList>
    </citation>
    <scope>NUCLEOTIDE SEQUENCE [LARGE SCALE GENOMIC DNA]</scope>
    <source>
        <strain evidence="3">TFB10046</strain>
    </source>
</reference>
<feature type="compositionally biased region" description="Basic and acidic residues" evidence="1">
    <location>
        <begin position="100"/>
        <end position="109"/>
    </location>
</feature>
<sequence length="608" mass="68959">MQRQEVPGDFWDTDEEMAEHMGENTPDEDTDMSDGQLSPRQDFGSSWSDDETGEEFSGPSEGGIEASPEDALFDWDPSVTGGSESEEDVDGVGQEPNAFGEKHSSKDSDDAGSDLDLFADDQDEDGEEDEYDDQDGYEDGEEDEYDDIDTSEGEDEDEADNDGSNQTDYENSDTPSHLNSSKMSQRYLDSEHSGIGYRFNKELSGGGNDGTSEPSDSDPMEEVSDDDHGKGHWPKSEFFGRETPGQSETSSSDPMEEDIEDVAARPEKVVTSSDDMDMDNEGMRDDELDDRLTAAMATKLPDVVEFIIDSLKVAPNHADKDGIEKWVNKHIPEKLIRDHMSHMLRGKDGRWSAAKDAEVKRYEKMVKPSSAQGPTKDNFRVHMNARLLRRSQWNKRAAIVFIKSFCHKHTGWDRERVKSGFWTHMRTVLRHYKKESSGETDKDVLEKQHSRRNGRQKTLFKQRLAVLEAYKSLRHLIPLLHRIGHRGMSPDLSDSEHVPRGKLTSKIPYRRQRLLWRSDDLTTLLHDLDSIYKYMRRRDGKKDHGNPGRIRQDATGDLVATDATAPRNLPVNCYDIMWYEGLDEADVEELDATESGPRDLKLPSTFKE</sequence>
<dbReference type="OrthoDB" id="3224221at2759"/>
<dbReference type="KEGG" id="adl:AURDEDRAFT_177618"/>
<feature type="region of interest" description="Disordered" evidence="1">
    <location>
        <begin position="1"/>
        <end position="284"/>
    </location>
</feature>
<accession>J0D3P3</accession>
<feature type="compositionally biased region" description="Acidic residues" evidence="1">
    <location>
        <begin position="215"/>
        <end position="225"/>
    </location>
</feature>
<feature type="region of interest" description="Disordered" evidence="1">
    <location>
        <begin position="433"/>
        <end position="455"/>
    </location>
</feature>
<dbReference type="Proteomes" id="UP000006514">
    <property type="component" value="Unassembled WGS sequence"/>
</dbReference>
<evidence type="ECO:0000256" key="1">
    <source>
        <dbReference type="SAM" id="MobiDB-lite"/>
    </source>
</evidence>
<dbReference type="eggNOG" id="ENOG502SXUM">
    <property type="taxonomic scope" value="Eukaryota"/>
</dbReference>